<comment type="caution">
    <text evidence="2">The sequence shown here is derived from an EMBL/GenBank/DDBJ whole genome shotgun (WGS) entry which is preliminary data.</text>
</comment>
<organism evidence="2 3">
    <name type="scientific">Ornithinibacillus bavariensis</name>
    <dbReference type="NCBI Taxonomy" id="545502"/>
    <lineage>
        <taxon>Bacteria</taxon>
        <taxon>Bacillati</taxon>
        <taxon>Bacillota</taxon>
        <taxon>Bacilli</taxon>
        <taxon>Bacillales</taxon>
        <taxon>Bacillaceae</taxon>
        <taxon>Ornithinibacillus</taxon>
    </lineage>
</organism>
<dbReference type="AlphaFoldDB" id="A0A920C7T0"/>
<feature type="transmembrane region" description="Helical" evidence="1">
    <location>
        <begin position="12"/>
        <end position="31"/>
    </location>
</feature>
<keyword evidence="1" id="KW-0812">Transmembrane</keyword>
<sequence length="172" mass="20008">MKTKSFKYRSLIYILASITLFLLILCLVAYGKYTDKKEEFDKVSLYLYELEVETPLEAILNYIGTGPIELVDWDKQGLHEELTFLFNNLDKGLFNVDYLGTEVIPEETLTQLWNLQKIIQIIVNDTSEDSINNETKERIIKLTNAINSCEMIGINRSWNQVHSELECLLNNY</sequence>
<name>A0A920C7T0_9BACI</name>
<reference evidence="2" key="1">
    <citation type="submission" date="2021-03" db="EMBL/GenBank/DDBJ databases">
        <title>Antimicrobial resistance genes in bacteria isolated from Japanese honey, and their potential for conferring macrolide and lincosamide resistance in the American foulbrood pathogen Paenibacillus larvae.</title>
        <authorList>
            <person name="Okamoto M."/>
            <person name="Kumagai M."/>
            <person name="Kanamori H."/>
            <person name="Takamatsu D."/>
        </authorList>
    </citation>
    <scope>NUCLEOTIDE SEQUENCE</scope>
    <source>
        <strain evidence="2">J43TS3</strain>
    </source>
</reference>
<protein>
    <submittedName>
        <fullName evidence="2">Uncharacterized protein</fullName>
    </submittedName>
</protein>
<keyword evidence="1" id="KW-1133">Transmembrane helix</keyword>
<keyword evidence="3" id="KW-1185">Reference proteome</keyword>
<dbReference type="RefSeq" id="WP_212921453.1">
    <property type="nucleotide sequence ID" value="NZ_BORP01000005.1"/>
</dbReference>
<evidence type="ECO:0000313" key="3">
    <source>
        <dbReference type="Proteomes" id="UP000676917"/>
    </source>
</evidence>
<accession>A0A920C7T0</accession>
<keyword evidence="1" id="KW-0472">Membrane</keyword>
<proteinExistence type="predicted"/>
<evidence type="ECO:0000313" key="2">
    <source>
        <dbReference type="EMBL" id="GIO27988.1"/>
    </source>
</evidence>
<evidence type="ECO:0000256" key="1">
    <source>
        <dbReference type="SAM" id="Phobius"/>
    </source>
</evidence>
<dbReference type="EMBL" id="BORP01000005">
    <property type="protein sequence ID" value="GIO27988.1"/>
    <property type="molecule type" value="Genomic_DNA"/>
</dbReference>
<gene>
    <name evidence="2" type="ORF">J43TS3_25990</name>
</gene>
<dbReference type="Proteomes" id="UP000676917">
    <property type="component" value="Unassembled WGS sequence"/>
</dbReference>